<dbReference type="EMBL" id="JACNIG010000142">
    <property type="protein sequence ID" value="MBC8431441.1"/>
    <property type="molecule type" value="Genomic_DNA"/>
</dbReference>
<evidence type="ECO:0000313" key="2">
    <source>
        <dbReference type="EMBL" id="MBC8431441.1"/>
    </source>
</evidence>
<evidence type="ECO:0000313" key="3">
    <source>
        <dbReference type="Proteomes" id="UP000605201"/>
    </source>
</evidence>
<dbReference type="Pfam" id="PF13432">
    <property type="entry name" value="TPR_16"/>
    <property type="match status" value="2"/>
</dbReference>
<dbReference type="Gene3D" id="3.40.50.10610">
    <property type="entry name" value="ABC-type transport auxiliary lipoprotein component"/>
    <property type="match status" value="1"/>
</dbReference>
<dbReference type="PROSITE" id="PS50005">
    <property type="entry name" value="TPR"/>
    <property type="match status" value="2"/>
</dbReference>
<dbReference type="Pfam" id="PF03783">
    <property type="entry name" value="CsgG"/>
    <property type="match status" value="1"/>
</dbReference>
<comment type="caution">
    <text evidence="2">The sequence shown here is derived from an EMBL/GenBank/DDBJ whole genome shotgun (WGS) entry which is preliminary data.</text>
</comment>
<dbReference type="PROSITE" id="PS51257">
    <property type="entry name" value="PROKAR_LIPOPROTEIN"/>
    <property type="match status" value="1"/>
</dbReference>
<gene>
    <name evidence="2" type="ORF">H8D96_05935</name>
</gene>
<dbReference type="SUPFAM" id="SSF48452">
    <property type="entry name" value="TPR-like"/>
    <property type="match status" value="2"/>
</dbReference>
<keyword evidence="1" id="KW-0802">TPR repeat</keyword>
<dbReference type="Proteomes" id="UP000605201">
    <property type="component" value="Unassembled WGS sequence"/>
</dbReference>
<dbReference type="Gene3D" id="1.25.40.10">
    <property type="entry name" value="Tetratricopeptide repeat domain"/>
    <property type="match status" value="2"/>
</dbReference>
<organism evidence="2 3">
    <name type="scientific">Candidatus Desulfatibia vada</name>
    <dbReference type="NCBI Taxonomy" id="2841696"/>
    <lineage>
        <taxon>Bacteria</taxon>
        <taxon>Pseudomonadati</taxon>
        <taxon>Thermodesulfobacteriota</taxon>
        <taxon>Desulfobacteria</taxon>
        <taxon>Desulfobacterales</taxon>
        <taxon>Desulfobacterales incertae sedis</taxon>
        <taxon>Candidatus Desulfatibia</taxon>
    </lineage>
</organism>
<sequence length="670" mass="75291">MNRKMNFNIGLSILLAVFLFACVTPGKQHYDTGMQLSSAGKYKEAIAYLQQAIEKEPNNKEYQKALADIKTNLIAGYVAEGSEALGSESPVTIGVINRAKDKLAKAQEIDPEHADVKNLAARIAKEQDALLSEVKALYTGAKQQMGAGDWIKAYFNLRQIQSRFPNYEDSSQLLRQAADQGSQISFQQAKELFDQEDFAGAMEHLRKTLALKSDHGPARELMNLAQERNNKDYFVQQAREAVMAQKWDRAVNTYERALAYEPDNNTLRQLIGHVRTKAGEFYVRKSRSQMDEGWLLKGFESFNLAKKYMNDQSDFQLNTLSKDLTSRAAYAAEYFKEQGMSGAAWFWYGKIQSIDPDYPKIFFLTQAMEDNIKQRVQKSIAVFDFNSPSNNEDAGIIVANNLITYLFKNASGDIKILERENLKSILEEMKLGQIGVVSGNTAKQMGRVYGIDVAIMGSVLLYNVDANSSEGTKSVRYKVGTKIDDNIDYLNWKAKNPKPTPMQLSQAPPAKVTIPVYAEKDYKVSKHKKVGFVQLSFRIVDVSTGENIQVKTIEAKETVEDETSAGLPEAKIKFDPLEIPTDTEILQKMTDKVVADLGREALSPLKNLETKSFQEGEKLLRRRANLKAAESFVDAVFDEKMKRVQGSPLSLKAQEHLDDIFLNYKVRIGG</sequence>
<dbReference type="SMART" id="SM00028">
    <property type="entry name" value="TPR"/>
    <property type="match status" value="4"/>
</dbReference>
<accession>A0A8J6P0B4</accession>
<dbReference type="InterPro" id="IPR005534">
    <property type="entry name" value="Curli_assmbl/transp-comp_CsgG"/>
</dbReference>
<dbReference type="InterPro" id="IPR019734">
    <property type="entry name" value="TPR_rpt"/>
</dbReference>
<dbReference type="InterPro" id="IPR011990">
    <property type="entry name" value="TPR-like_helical_dom_sf"/>
</dbReference>
<protein>
    <submittedName>
        <fullName evidence="2">Tetratricopeptide repeat protein</fullName>
    </submittedName>
</protein>
<dbReference type="GO" id="GO:0030288">
    <property type="term" value="C:outer membrane-bounded periplasmic space"/>
    <property type="evidence" value="ECO:0007669"/>
    <property type="project" value="InterPro"/>
</dbReference>
<evidence type="ECO:0000256" key="1">
    <source>
        <dbReference type="PROSITE-ProRule" id="PRU00339"/>
    </source>
</evidence>
<dbReference type="AlphaFoldDB" id="A0A8J6P0B4"/>
<proteinExistence type="predicted"/>
<feature type="repeat" description="TPR" evidence="1">
    <location>
        <begin position="26"/>
        <end position="59"/>
    </location>
</feature>
<feature type="repeat" description="TPR" evidence="1">
    <location>
        <begin position="231"/>
        <end position="264"/>
    </location>
</feature>
<reference evidence="2 3" key="1">
    <citation type="submission" date="2020-08" db="EMBL/GenBank/DDBJ databases">
        <title>Bridging the membrane lipid divide: bacteria of the FCB group superphylum have the potential to synthesize archaeal ether lipids.</title>
        <authorList>
            <person name="Villanueva L."/>
            <person name="Von Meijenfeldt F.A.B."/>
            <person name="Westbye A.B."/>
            <person name="Yadav S."/>
            <person name="Hopmans E.C."/>
            <person name="Dutilh B.E."/>
            <person name="Sinninghe Damste J.S."/>
        </authorList>
    </citation>
    <scope>NUCLEOTIDE SEQUENCE [LARGE SCALE GENOMIC DNA]</scope>
    <source>
        <strain evidence="2">NIOZ-UU17</strain>
    </source>
</reference>
<name>A0A8J6P0B4_9BACT</name>